<evidence type="ECO:0000313" key="1">
    <source>
        <dbReference type="EMBL" id="PRQ40468.1"/>
    </source>
</evidence>
<dbReference type="EMBL" id="PDCK01000042">
    <property type="protein sequence ID" value="PRQ40468.1"/>
    <property type="molecule type" value="Genomic_DNA"/>
</dbReference>
<name>A0A2P6R233_ROSCH</name>
<proteinExistence type="predicted"/>
<evidence type="ECO:0000313" key="2">
    <source>
        <dbReference type="Proteomes" id="UP000238479"/>
    </source>
</evidence>
<gene>
    <name evidence="1" type="ORF">RchiOBHm_Chr4g0436351</name>
</gene>
<accession>A0A2P6R233</accession>
<organism evidence="1 2">
    <name type="scientific">Rosa chinensis</name>
    <name type="common">China rose</name>
    <dbReference type="NCBI Taxonomy" id="74649"/>
    <lineage>
        <taxon>Eukaryota</taxon>
        <taxon>Viridiplantae</taxon>
        <taxon>Streptophyta</taxon>
        <taxon>Embryophyta</taxon>
        <taxon>Tracheophyta</taxon>
        <taxon>Spermatophyta</taxon>
        <taxon>Magnoliopsida</taxon>
        <taxon>eudicotyledons</taxon>
        <taxon>Gunneridae</taxon>
        <taxon>Pentapetalae</taxon>
        <taxon>rosids</taxon>
        <taxon>fabids</taxon>
        <taxon>Rosales</taxon>
        <taxon>Rosaceae</taxon>
        <taxon>Rosoideae</taxon>
        <taxon>Rosoideae incertae sedis</taxon>
        <taxon>Rosa</taxon>
    </lineage>
</organism>
<reference evidence="1 2" key="1">
    <citation type="journal article" date="2018" name="Nat. Genet.">
        <title>The Rosa genome provides new insights in the design of modern roses.</title>
        <authorList>
            <person name="Bendahmane M."/>
        </authorList>
    </citation>
    <scope>NUCLEOTIDE SEQUENCE [LARGE SCALE GENOMIC DNA]</scope>
    <source>
        <strain evidence="2">cv. Old Blush</strain>
    </source>
</reference>
<dbReference type="AlphaFoldDB" id="A0A2P6R233"/>
<sequence length="90" mass="10183">MHVSHFQQLELRGGLPILTGANTRLGNMVSTKDVSQGSQTVARLVDMELQGTWSLYDVENGKKVDRNREKTIVQMTILNLCMNIWEILPI</sequence>
<dbReference type="Gramene" id="PRQ40468">
    <property type="protein sequence ID" value="PRQ40468"/>
    <property type="gene ID" value="RchiOBHm_Chr4g0436351"/>
</dbReference>
<protein>
    <submittedName>
        <fullName evidence="1">Uncharacterized protein</fullName>
    </submittedName>
</protein>
<comment type="caution">
    <text evidence="1">The sequence shown here is derived from an EMBL/GenBank/DDBJ whole genome shotgun (WGS) entry which is preliminary data.</text>
</comment>
<dbReference type="Proteomes" id="UP000238479">
    <property type="component" value="Chromosome 4"/>
</dbReference>
<keyword evidence="2" id="KW-1185">Reference proteome</keyword>